<dbReference type="SUPFAM" id="SSF53474">
    <property type="entry name" value="alpha/beta-Hydrolases"/>
    <property type="match status" value="1"/>
</dbReference>
<dbReference type="GO" id="GO:0006508">
    <property type="term" value="P:proteolysis"/>
    <property type="evidence" value="ECO:0007669"/>
    <property type="project" value="UniProtKB-KW"/>
</dbReference>
<dbReference type="Gramene" id="Mp7g14320.1">
    <property type="protein sequence ID" value="Mp7g14320.1.cds"/>
    <property type="gene ID" value="Mp7g14320"/>
</dbReference>
<accession>A0A2R6XLL8</accession>
<dbReference type="OMA" id="WYTGGQV"/>
<feature type="signal peptide" evidence="8">
    <location>
        <begin position="1"/>
        <end position="19"/>
    </location>
</feature>
<evidence type="ECO:0000256" key="3">
    <source>
        <dbReference type="ARBA" id="ARBA00022670"/>
    </source>
</evidence>
<dbReference type="Gene3D" id="3.40.50.1820">
    <property type="entry name" value="alpha/beta hydrolase"/>
    <property type="match status" value="1"/>
</dbReference>
<protein>
    <recommendedName>
        <fullName evidence="8">Carboxypeptidase</fullName>
        <ecNumber evidence="8">3.4.16.-</ecNumber>
    </recommendedName>
</protein>
<dbReference type="Gene3D" id="6.10.250.940">
    <property type="match status" value="1"/>
</dbReference>
<dbReference type="PANTHER" id="PTHR11802:SF25">
    <property type="entry name" value="SERINE CARBOXYPEPTIDASE 24"/>
    <property type="match status" value="1"/>
</dbReference>
<keyword evidence="5 8" id="KW-0378">Hydrolase</keyword>
<gene>
    <name evidence="9" type="ORF">MARPO_0009s0117</name>
</gene>
<dbReference type="EMBL" id="KZ772681">
    <property type="protein sequence ID" value="PTQ47017.1"/>
    <property type="molecule type" value="Genomic_DNA"/>
</dbReference>
<evidence type="ECO:0000256" key="2">
    <source>
        <dbReference type="ARBA" id="ARBA00022645"/>
    </source>
</evidence>
<keyword evidence="10" id="KW-1185">Reference proteome</keyword>
<dbReference type="InterPro" id="IPR029058">
    <property type="entry name" value="AB_hydrolase_fold"/>
</dbReference>
<keyword evidence="4 8" id="KW-0732">Signal</keyword>
<keyword evidence="7" id="KW-0325">Glycoprotein</keyword>
<dbReference type="EMBL" id="KZ772681">
    <property type="protein sequence ID" value="PTQ47018.1"/>
    <property type="molecule type" value="Genomic_DNA"/>
</dbReference>
<dbReference type="Gene3D" id="3.40.50.11320">
    <property type="match status" value="1"/>
</dbReference>
<dbReference type="FunFam" id="3.40.50.11320:FF:000001">
    <property type="entry name" value="Carboxypeptidase"/>
    <property type="match status" value="1"/>
</dbReference>
<evidence type="ECO:0000256" key="4">
    <source>
        <dbReference type="ARBA" id="ARBA00022729"/>
    </source>
</evidence>
<dbReference type="PROSITE" id="PS00131">
    <property type="entry name" value="CARBOXYPEPT_SER_SER"/>
    <property type="match status" value="1"/>
</dbReference>
<comment type="similarity">
    <text evidence="1 8">Belongs to the peptidase S10 family.</text>
</comment>
<evidence type="ECO:0000256" key="6">
    <source>
        <dbReference type="ARBA" id="ARBA00023157"/>
    </source>
</evidence>
<dbReference type="Proteomes" id="UP000244005">
    <property type="component" value="Unassembled WGS sequence"/>
</dbReference>
<dbReference type="Gramene" id="Mp7g14320.2">
    <property type="protein sequence ID" value="Mp7g14320.2.cds"/>
    <property type="gene ID" value="Mp7g14320"/>
</dbReference>
<feature type="chain" id="PRO_5041759445" description="Carboxypeptidase" evidence="8">
    <location>
        <begin position="20"/>
        <end position="504"/>
    </location>
</feature>
<keyword evidence="3 8" id="KW-0645">Protease</keyword>
<reference evidence="9" key="2">
    <citation type="submission" date="2017-12" db="EMBL/GenBank/DDBJ databases">
        <title>WGS assembly of Marchantia polymorpha.</title>
        <authorList>
            <person name="Bowman J.L."/>
            <person name="Kohchi T."/>
            <person name="Yamato K.T."/>
            <person name="Jenkins J."/>
            <person name="Shu S."/>
            <person name="Ishizaki K."/>
            <person name="Yamaoka S."/>
            <person name="Nishihama R."/>
            <person name="Nakamura Y."/>
            <person name="Berger F."/>
            <person name="Adam C."/>
            <person name="Aki S.S."/>
            <person name="Althoff F."/>
            <person name="Araki T."/>
            <person name="Arteaga-Vazquez M.A."/>
            <person name="Balasubrmanian S."/>
            <person name="Bauer D."/>
            <person name="Boehm C.R."/>
            <person name="Briginshaw L."/>
            <person name="Caballero-Perez J."/>
            <person name="Catarino B."/>
            <person name="Chen F."/>
            <person name="Chiyoda S."/>
            <person name="Chovatia M."/>
            <person name="Davies K.M."/>
            <person name="Delmans M."/>
            <person name="Demura T."/>
            <person name="Dierschke T."/>
            <person name="Dolan L."/>
            <person name="Dorantes-Acosta A.E."/>
            <person name="Eklund D.M."/>
            <person name="Florent S.N."/>
            <person name="Flores-Sandoval E."/>
            <person name="Fujiyama A."/>
            <person name="Fukuzawa H."/>
            <person name="Galik B."/>
            <person name="Grimanelli D."/>
            <person name="Grimwood J."/>
            <person name="Grossniklaus U."/>
            <person name="Hamada T."/>
            <person name="Haseloff J."/>
            <person name="Hetherington A.J."/>
            <person name="Higo A."/>
            <person name="Hirakawa Y."/>
            <person name="Hundley H.N."/>
            <person name="Ikeda Y."/>
            <person name="Inoue K."/>
            <person name="Inoue S."/>
            <person name="Ishida S."/>
            <person name="Jia Q."/>
            <person name="Kakita M."/>
            <person name="Kanazawa T."/>
            <person name="Kawai Y."/>
            <person name="Kawashima T."/>
            <person name="Kennedy M."/>
            <person name="Kinose K."/>
            <person name="Kinoshita T."/>
            <person name="Kohara Y."/>
            <person name="Koide E."/>
            <person name="Komatsu K."/>
            <person name="Kopischke S."/>
            <person name="Kubo M."/>
            <person name="Kyozuka J."/>
            <person name="Lagercrantz U."/>
            <person name="Lin S.S."/>
            <person name="Lindquist E."/>
            <person name="Lipzen A.M."/>
            <person name="Lu C."/>
            <person name="Luna E.D."/>
            <person name="Martienssen R.A."/>
            <person name="Minamino N."/>
            <person name="Mizutani M."/>
            <person name="Mizutani M."/>
            <person name="Mochizuki N."/>
            <person name="Monte I."/>
            <person name="Mosher R."/>
            <person name="Nagasaki H."/>
            <person name="Nakagami H."/>
            <person name="Naramoto S."/>
            <person name="Nishitani K."/>
            <person name="Ohtani M."/>
            <person name="Okamoto T."/>
            <person name="Okumura M."/>
            <person name="Phillips J."/>
            <person name="Pollak B."/>
            <person name="Reinders A."/>
            <person name="Roevekamp M."/>
            <person name="Sano R."/>
            <person name="Sawa S."/>
            <person name="Schmid M.W."/>
            <person name="Shirakawa M."/>
            <person name="Solano R."/>
            <person name="Spunde A."/>
            <person name="Suetsugu N."/>
            <person name="Sugano S."/>
            <person name="Sugiyama A."/>
            <person name="Sun R."/>
            <person name="Suzuki Y."/>
            <person name="Takenaka M."/>
            <person name="Takezawa D."/>
            <person name="Tomogane H."/>
            <person name="Tsuzuki M."/>
            <person name="Ueda T."/>
            <person name="Umeda M."/>
            <person name="Ward J.M."/>
            <person name="Watanabe Y."/>
            <person name="Yazaki K."/>
            <person name="Yokoyama R."/>
            <person name="Yoshitake Y."/>
            <person name="Yotsui I."/>
            <person name="Zachgo S."/>
            <person name="Schmutz J."/>
        </authorList>
    </citation>
    <scope>NUCLEOTIDE SEQUENCE [LARGE SCALE GENOMIC DNA]</scope>
    <source>
        <strain evidence="9">Tak-1</strain>
    </source>
</reference>
<dbReference type="PANTHER" id="PTHR11802">
    <property type="entry name" value="SERINE PROTEASE FAMILY S10 SERINE CARBOXYPEPTIDASE"/>
    <property type="match status" value="1"/>
</dbReference>
<keyword evidence="2 8" id="KW-0121">Carboxypeptidase</keyword>
<evidence type="ECO:0000256" key="5">
    <source>
        <dbReference type="ARBA" id="ARBA00022801"/>
    </source>
</evidence>
<evidence type="ECO:0000256" key="8">
    <source>
        <dbReference type="RuleBase" id="RU361156"/>
    </source>
</evidence>
<dbReference type="InterPro" id="IPR001563">
    <property type="entry name" value="Peptidase_S10"/>
</dbReference>
<dbReference type="EC" id="3.4.16.-" evidence="8"/>
<dbReference type="OrthoDB" id="443318at2759"/>
<evidence type="ECO:0000313" key="9">
    <source>
        <dbReference type="EMBL" id="PTQ47017.1"/>
    </source>
</evidence>
<dbReference type="Pfam" id="PF00450">
    <property type="entry name" value="Peptidase_S10"/>
    <property type="match status" value="1"/>
</dbReference>
<evidence type="ECO:0000256" key="1">
    <source>
        <dbReference type="ARBA" id="ARBA00009431"/>
    </source>
</evidence>
<dbReference type="FunFam" id="3.40.50.1820:FF:000013">
    <property type="entry name" value="Carboxypeptidase"/>
    <property type="match status" value="1"/>
</dbReference>
<dbReference type="InterPro" id="IPR018202">
    <property type="entry name" value="Ser_caboxypep_ser_AS"/>
</dbReference>
<evidence type="ECO:0000256" key="7">
    <source>
        <dbReference type="ARBA" id="ARBA00023180"/>
    </source>
</evidence>
<proteinExistence type="inferred from homology"/>
<keyword evidence="6" id="KW-1015">Disulfide bond</keyword>
<sequence length="504" mass="56926">MARLSNLMLLLLLVWVVSAFTLLPISRGISVRTAGKWPYDHHDQSERTNAEKTALQQQMADKIDRLPGQPPVGFDQYSGYVTVDAFAGRALFYWLVEAWTDAPNKPLVLWLNGGPGCSSIAYGAAEELGPFLIDPDASTLYLNSYSWNSEANLLFLESPAGVGFSYTNTSSDLNNTGDASTAIDASRFLINWFERFPQYKNRPFYIAGESYAGHYVPQLAHVLHNHPVTKKHSLSHINLKGILLGNAELDNYADSAGQIDYWYHHAMISYETYLGIKKHCKWNHEYYTDDCYNLLGYAQAYEIGNIDLYSLYTPKCLNGSNSRVISRHKRRLKGNEFVNQIPNQLEEPAYDPCSENYAEVYFNRPDVQKALHANTTGISYRWTACSSTLFALWQDTPDSVLWILKELIAAKLRVWVYSGDADGVVPVQGTRYSLNSLNLTIKSPWFPWYMPNQQVGGRSVEYEGLTFVTIRGAGHEVPLLHRGPSLVLFRSFLSGQSVPRQKRT</sequence>
<evidence type="ECO:0000313" key="10">
    <source>
        <dbReference type="Proteomes" id="UP000244005"/>
    </source>
</evidence>
<dbReference type="AlphaFoldDB" id="A0A2R6XLL8"/>
<organism evidence="9 10">
    <name type="scientific">Marchantia polymorpha</name>
    <name type="common">Common liverwort</name>
    <name type="synonym">Marchantia aquatica</name>
    <dbReference type="NCBI Taxonomy" id="3197"/>
    <lineage>
        <taxon>Eukaryota</taxon>
        <taxon>Viridiplantae</taxon>
        <taxon>Streptophyta</taxon>
        <taxon>Embryophyta</taxon>
        <taxon>Marchantiophyta</taxon>
        <taxon>Marchantiopsida</taxon>
        <taxon>Marchantiidae</taxon>
        <taxon>Marchantiales</taxon>
        <taxon>Marchantiaceae</taxon>
        <taxon>Marchantia</taxon>
    </lineage>
</organism>
<dbReference type="GO" id="GO:0004185">
    <property type="term" value="F:serine-type carboxypeptidase activity"/>
    <property type="evidence" value="ECO:0000318"/>
    <property type="project" value="GO_Central"/>
</dbReference>
<dbReference type="PRINTS" id="PR00724">
    <property type="entry name" value="CRBOXYPTASEC"/>
</dbReference>
<name>A0A2R6XLL8_MARPO</name>
<reference evidence="10" key="1">
    <citation type="journal article" date="2017" name="Cell">
        <title>Insights into land plant evolution garnered from the Marchantia polymorpha genome.</title>
        <authorList>
            <person name="Bowman J.L."/>
            <person name="Kohchi T."/>
            <person name="Yamato K.T."/>
            <person name="Jenkins J."/>
            <person name="Shu S."/>
            <person name="Ishizaki K."/>
            <person name="Yamaoka S."/>
            <person name="Nishihama R."/>
            <person name="Nakamura Y."/>
            <person name="Berger F."/>
            <person name="Adam C."/>
            <person name="Aki S.S."/>
            <person name="Althoff F."/>
            <person name="Araki T."/>
            <person name="Arteaga-Vazquez M.A."/>
            <person name="Balasubrmanian S."/>
            <person name="Barry K."/>
            <person name="Bauer D."/>
            <person name="Boehm C.R."/>
            <person name="Briginshaw L."/>
            <person name="Caballero-Perez J."/>
            <person name="Catarino B."/>
            <person name="Chen F."/>
            <person name="Chiyoda S."/>
            <person name="Chovatia M."/>
            <person name="Davies K.M."/>
            <person name="Delmans M."/>
            <person name="Demura T."/>
            <person name="Dierschke T."/>
            <person name="Dolan L."/>
            <person name="Dorantes-Acosta A.E."/>
            <person name="Eklund D.M."/>
            <person name="Florent S.N."/>
            <person name="Flores-Sandoval E."/>
            <person name="Fujiyama A."/>
            <person name="Fukuzawa H."/>
            <person name="Galik B."/>
            <person name="Grimanelli D."/>
            <person name="Grimwood J."/>
            <person name="Grossniklaus U."/>
            <person name="Hamada T."/>
            <person name="Haseloff J."/>
            <person name="Hetherington A.J."/>
            <person name="Higo A."/>
            <person name="Hirakawa Y."/>
            <person name="Hundley H.N."/>
            <person name="Ikeda Y."/>
            <person name="Inoue K."/>
            <person name="Inoue S.I."/>
            <person name="Ishida S."/>
            <person name="Jia Q."/>
            <person name="Kakita M."/>
            <person name="Kanazawa T."/>
            <person name="Kawai Y."/>
            <person name="Kawashima T."/>
            <person name="Kennedy M."/>
            <person name="Kinose K."/>
            <person name="Kinoshita T."/>
            <person name="Kohara Y."/>
            <person name="Koide E."/>
            <person name="Komatsu K."/>
            <person name="Kopischke S."/>
            <person name="Kubo M."/>
            <person name="Kyozuka J."/>
            <person name="Lagercrantz U."/>
            <person name="Lin S.S."/>
            <person name="Lindquist E."/>
            <person name="Lipzen A.M."/>
            <person name="Lu C.W."/>
            <person name="De Luna E."/>
            <person name="Martienssen R.A."/>
            <person name="Minamino N."/>
            <person name="Mizutani M."/>
            <person name="Mizutani M."/>
            <person name="Mochizuki N."/>
            <person name="Monte I."/>
            <person name="Mosher R."/>
            <person name="Nagasaki H."/>
            <person name="Nakagami H."/>
            <person name="Naramoto S."/>
            <person name="Nishitani K."/>
            <person name="Ohtani M."/>
            <person name="Okamoto T."/>
            <person name="Okumura M."/>
            <person name="Phillips J."/>
            <person name="Pollak B."/>
            <person name="Reinders A."/>
            <person name="Rovekamp M."/>
            <person name="Sano R."/>
            <person name="Sawa S."/>
            <person name="Schmid M.W."/>
            <person name="Shirakawa M."/>
            <person name="Solano R."/>
            <person name="Spunde A."/>
            <person name="Suetsugu N."/>
            <person name="Sugano S."/>
            <person name="Sugiyama A."/>
            <person name="Sun R."/>
            <person name="Suzuki Y."/>
            <person name="Takenaka M."/>
            <person name="Takezawa D."/>
            <person name="Tomogane H."/>
            <person name="Tsuzuki M."/>
            <person name="Ueda T."/>
            <person name="Umeda M."/>
            <person name="Ward J.M."/>
            <person name="Watanabe Y."/>
            <person name="Yazaki K."/>
            <person name="Yokoyama R."/>
            <person name="Yoshitake Y."/>
            <person name="Yotsui I."/>
            <person name="Zachgo S."/>
            <person name="Schmutz J."/>
        </authorList>
    </citation>
    <scope>NUCLEOTIDE SEQUENCE [LARGE SCALE GENOMIC DNA]</scope>
    <source>
        <strain evidence="10">Tak-1</strain>
    </source>
</reference>